<evidence type="ECO:0000256" key="2">
    <source>
        <dbReference type="ARBA" id="ARBA00022840"/>
    </source>
</evidence>
<name>A0A2K2HBD7_9BACT</name>
<protein>
    <submittedName>
        <fullName evidence="4">ABC transporter</fullName>
    </submittedName>
</protein>
<dbReference type="AlphaFoldDB" id="A0A2K2HBD7"/>
<dbReference type="PROSITE" id="PS00211">
    <property type="entry name" value="ABC_TRANSPORTER_1"/>
    <property type="match status" value="1"/>
</dbReference>
<evidence type="ECO:0000313" key="4">
    <source>
        <dbReference type="EMBL" id="PNU20624.1"/>
    </source>
</evidence>
<dbReference type="PROSITE" id="PS50893">
    <property type="entry name" value="ABC_TRANSPORTER_2"/>
    <property type="match status" value="1"/>
</dbReference>
<dbReference type="RefSeq" id="WP_103114893.1">
    <property type="nucleotide sequence ID" value="NZ_PPFX01000010.1"/>
</dbReference>
<reference evidence="4 5" key="1">
    <citation type="journal article" date="2018" name="Genome Announc.">
        <title>Genome Sequence of Geothermobacter sp. HR-1 Iron Reducer from the Loihi Seamount.</title>
        <authorList>
            <person name="Smith H."/>
            <person name="Abuyen K."/>
            <person name="Tremblay J."/>
            <person name="Savalia P."/>
            <person name="Perez-Rodriguez I."/>
            <person name="Emerson D."/>
            <person name="Tully B."/>
            <person name="Amend J."/>
        </authorList>
    </citation>
    <scope>NUCLEOTIDE SEQUENCE [LARGE SCALE GENOMIC DNA]</scope>
    <source>
        <strain evidence="4 5">HR-1</strain>
    </source>
</reference>
<dbReference type="PANTHER" id="PTHR43582">
    <property type="entry name" value="LINEARMYCIN RESISTANCE ATP-BINDING PROTEIN LNRL"/>
    <property type="match status" value="1"/>
</dbReference>
<proteinExistence type="predicted"/>
<dbReference type="GO" id="GO:0016887">
    <property type="term" value="F:ATP hydrolysis activity"/>
    <property type="evidence" value="ECO:0007669"/>
    <property type="project" value="InterPro"/>
</dbReference>
<organism evidence="4 5">
    <name type="scientific">Geothermobacter hydrogeniphilus</name>
    <dbReference type="NCBI Taxonomy" id="1969733"/>
    <lineage>
        <taxon>Bacteria</taxon>
        <taxon>Pseudomonadati</taxon>
        <taxon>Thermodesulfobacteriota</taxon>
        <taxon>Desulfuromonadia</taxon>
        <taxon>Desulfuromonadales</taxon>
        <taxon>Geothermobacteraceae</taxon>
        <taxon>Geothermobacter</taxon>
    </lineage>
</organism>
<dbReference type="InterPro" id="IPR003439">
    <property type="entry name" value="ABC_transporter-like_ATP-bd"/>
</dbReference>
<gene>
    <name evidence="4" type="ORF">C2E25_06155</name>
</gene>
<dbReference type="PANTHER" id="PTHR43582:SF2">
    <property type="entry name" value="LINEARMYCIN RESISTANCE ATP-BINDING PROTEIN LNRL"/>
    <property type="match status" value="1"/>
</dbReference>
<dbReference type="InterPro" id="IPR003593">
    <property type="entry name" value="AAA+_ATPase"/>
</dbReference>
<keyword evidence="1" id="KW-0547">Nucleotide-binding</keyword>
<feature type="domain" description="ABC transporter" evidence="3">
    <location>
        <begin position="5"/>
        <end position="237"/>
    </location>
</feature>
<evidence type="ECO:0000259" key="3">
    <source>
        <dbReference type="PROSITE" id="PS50893"/>
    </source>
</evidence>
<dbReference type="OrthoDB" id="9805130at2"/>
<keyword evidence="2" id="KW-0067">ATP-binding</keyword>
<accession>A0A2K2HBD7</accession>
<evidence type="ECO:0000256" key="1">
    <source>
        <dbReference type="ARBA" id="ARBA00022741"/>
    </source>
</evidence>
<dbReference type="EMBL" id="PPFX01000010">
    <property type="protein sequence ID" value="PNU20624.1"/>
    <property type="molecule type" value="Genomic_DNA"/>
</dbReference>
<dbReference type="InterPro" id="IPR017871">
    <property type="entry name" value="ABC_transporter-like_CS"/>
</dbReference>
<dbReference type="InterPro" id="IPR027417">
    <property type="entry name" value="P-loop_NTPase"/>
</dbReference>
<dbReference type="GO" id="GO:0005524">
    <property type="term" value="F:ATP binding"/>
    <property type="evidence" value="ECO:0007669"/>
    <property type="project" value="UniProtKB-KW"/>
</dbReference>
<dbReference type="SMART" id="SM00382">
    <property type="entry name" value="AAA"/>
    <property type="match status" value="1"/>
</dbReference>
<comment type="caution">
    <text evidence="4">The sequence shown here is derived from an EMBL/GenBank/DDBJ whole genome shotgun (WGS) entry which is preliminary data.</text>
</comment>
<dbReference type="Gene3D" id="3.40.50.300">
    <property type="entry name" value="P-loop containing nucleotide triphosphate hydrolases"/>
    <property type="match status" value="1"/>
</dbReference>
<dbReference type="Pfam" id="PF00005">
    <property type="entry name" value="ABC_tran"/>
    <property type="match status" value="1"/>
</dbReference>
<evidence type="ECO:0000313" key="5">
    <source>
        <dbReference type="Proteomes" id="UP000236340"/>
    </source>
</evidence>
<dbReference type="Proteomes" id="UP000236340">
    <property type="component" value="Unassembled WGS sequence"/>
</dbReference>
<dbReference type="SUPFAM" id="SSF52540">
    <property type="entry name" value="P-loop containing nucleoside triphosphate hydrolases"/>
    <property type="match status" value="1"/>
</dbReference>
<sequence length="248" mass="27152">MEPFLRVESLLHRYPGMSGPAVDGLSFGIAPGEIYGLLGPNGAGKSTTISILCTLLQATAGTVRIGGLDPLRQATQVRRLIGLVPQEIALYPQLSARENLLYFGRLHGLHGRRLLQRAESCLALVGLLEAADRRVADYSGGMARRANLAAGIVHEPQLLFLDEPTVGIDAQSRRMILENLLQLNREGMTMLYTTHYMEEAQLLCNRVAIMDRGRVVVEGAPTGLLEQHADCGTLEELFLQLTGRQLRD</sequence>